<keyword evidence="11" id="KW-1185">Reference proteome</keyword>
<evidence type="ECO:0000256" key="5">
    <source>
        <dbReference type="ARBA" id="ARBA00038359"/>
    </source>
</evidence>
<keyword evidence="2 7" id="KW-0812">Transmembrane</keyword>
<protein>
    <recommendedName>
        <fullName evidence="9">Rhodopsin domain-containing protein</fullName>
    </recommendedName>
</protein>
<proteinExistence type="inferred from homology"/>
<dbReference type="RefSeq" id="XP_070881773.1">
    <property type="nucleotide sequence ID" value="XM_071033822.1"/>
</dbReference>
<evidence type="ECO:0000259" key="9">
    <source>
        <dbReference type="Pfam" id="PF20684"/>
    </source>
</evidence>
<evidence type="ECO:0000256" key="2">
    <source>
        <dbReference type="ARBA" id="ARBA00022692"/>
    </source>
</evidence>
<dbReference type="PANTHER" id="PTHR33048">
    <property type="entry name" value="PTH11-LIKE INTEGRAL MEMBRANE PROTEIN (AFU_ORTHOLOGUE AFUA_5G11245)"/>
    <property type="match status" value="1"/>
</dbReference>
<feature type="transmembrane region" description="Helical" evidence="7">
    <location>
        <begin position="29"/>
        <end position="49"/>
    </location>
</feature>
<feature type="transmembrane region" description="Helical" evidence="7">
    <location>
        <begin position="70"/>
        <end position="87"/>
    </location>
</feature>
<evidence type="ECO:0000313" key="10">
    <source>
        <dbReference type="EMBL" id="KAL2862794.1"/>
    </source>
</evidence>
<evidence type="ECO:0000256" key="3">
    <source>
        <dbReference type="ARBA" id="ARBA00022989"/>
    </source>
</evidence>
<evidence type="ECO:0000256" key="8">
    <source>
        <dbReference type="SAM" id="SignalP"/>
    </source>
</evidence>
<evidence type="ECO:0000256" key="6">
    <source>
        <dbReference type="SAM" id="MobiDB-lite"/>
    </source>
</evidence>
<feature type="signal peptide" evidence="8">
    <location>
        <begin position="1"/>
        <end position="19"/>
    </location>
</feature>
<comment type="subcellular location">
    <subcellularLocation>
        <location evidence="1">Membrane</location>
        <topology evidence="1">Multi-pass membrane protein</topology>
    </subcellularLocation>
</comment>
<feature type="transmembrane region" description="Helical" evidence="7">
    <location>
        <begin position="186"/>
        <end position="207"/>
    </location>
</feature>
<name>A0ABR4LE33_9EURO</name>
<organism evidence="10 11">
    <name type="scientific">Aspergillus lucknowensis</name>
    <dbReference type="NCBI Taxonomy" id="176173"/>
    <lineage>
        <taxon>Eukaryota</taxon>
        <taxon>Fungi</taxon>
        <taxon>Dikarya</taxon>
        <taxon>Ascomycota</taxon>
        <taxon>Pezizomycotina</taxon>
        <taxon>Eurotiomycetes</taxon>
        <taxon>Eurotiomycetidae</taxon>
        <taxon>Eurotiales</taxon>
        <taxon>Aspergillaceae</taxon>
        <taxon>Aspergillus</taxon>
        <taxon>Aspergillus subgen. Nidulantes</taxon>
    </lineage>
</organism>
<comment type="similarity">
    <text evidence="5">Belongs to the SAT4 family.</text>
</comment>
<evidence type="ECO:0000256" key="7">
    <source>
        <dbReference type="SAM" id="Phobius"/>
    </source>
</evidence>
<feature type="domain" description="Rhodopsin" evidence="9">
    <location>
        <begin position="11"/>
        <end position="252"/>
    </location>
</feature>
<evidence type="ECO:0000313" key="11">
    <source>
        <dbReference type="Proteomes" id="UP001610432"/>
    </source>
</evidence>
<dbReference type="PANTHER" id="PTHR33048:SF134">
    <property type="entry name" value="INTEGRAL MEMBRANE PROTEIN"/>
    <property type="match status" value="1"/>
</dbReference>
<reference evidence="10 11" key="1">
    <citation type="submission" date="2024-07" db="EMBL/GenBank/DDBJ databases">
        <title>Section-level genome sequencing and comparative genomics of Aspergillus sections Usti and Cavernicolus.</title>
        <authorList>
            <consortium name="Lawrence Berkeley National Laboratory"/>
            <person name="Nybo J.L."/>
            <person name="Vesth T.C."/>
            <person name="Theobald S."/>
            <person name="Frisvad J.C."/>
            <person name="Larsen T.O."/>
            <person name="Kjaerboelling I."/>
            <person name="Rothschild-Mancinelli K."/>
            <person name="Lyhne E.K."/>
            <person name="Kogle M.E."/>
            <person name="Barry K."/>
            <person name="Clum A."/>
            <person name="Na H."/>
            <person name="Ledsgaard L."/>
            <person name="Lin J."/>
            <person name="Lipzen A."/>
            <person name="Kuo A."/>
            <person name="Riley R."/>
            <person name="Mondo S."/>
            <person name="Labutti K."/>
            <person name="Haridas S."/>
            <person name="Pangalinan J."/>
            <person name="Salamov A.A."/>
            <person name="Simmons B.A."/>
            <person name="Magnuson J.K."/>
            <person name="Chen J."/>
            <person name="Drula E."/>
            <person name="Henrissat B."/>
            <person name="Wiebenga A."/>
            <person name="Lubbers R.J."/>
            <person name="Gomes A.C."/>
            <person name="Macurrencykelacurrency M.R."/>
            <person name="Stajich J."/>
            <person name="Grigoriev I.V."/>
            <person name="Mortensen U.H."/>
            <person name="De Vries R.P."/>
            <person name="Baker S.E."/>
            <person name="Andersen M.R."/>
        </authorList>
    </citation>
    <scope>NUCLEOTIDE SEQUENCE [LARGE SCALE GENOMIC DNA]</scope>
    <source>
        <strain evidence="10 11">CBS 449.75</strain>
    </source>
</reference>
<feature type="chain" id="PRO_5045241880" description="Rhodopsin domain-containing protein" evidence="8">
    <location>
        <begin position="20"/>
        <end position="314"/>
    </location>
</feature>
<dbReference type="Proteomes" id="UP001610432">
    <property type="component" value="Unassembled WGS sequence"/>
</dbReference>
<feature type="transmembrane region" description="Helical" evidence="7">
    <location>
        <begin position="107"/>
        <end position="128"/>
    </location>
</feature>
<evidence type="ECO:0000256" key="1">
    <source>
        <dbReference type="ARBA" id="ARBA00004141"/>
    </source>
</evidence>
<dbReference type="EMBL" id="JBFXLQ010000061">
    <property type="protein sequence ID" value="KAL2862794.1"/>
    <property type="molecule type" value="Genomic_DNA"/>
</dbReference>
<gene>
    <name evidence="10" type="ORF">BJX67DRAFT_385269</name>
</gene>
<evidence type="ECO:0000256" key="4">
    <source>
        <dbReference type="ARBA" id="ARBA00023136"/>
    </source>
</evidence>
<dbReference type="InterPro" id="IPR049326">
    <property type="entry name" value="Rhodopsin_dom_fungi"/>
</dbReference>
<comment type="caution">
    <text evidence="10">The sequence shown here is derived from an EMBL/GenBank/DDBJ whole genome shotgun (WGS) entry which is preliminary data.</text>
</comment>
<dbReference type="Pfam" id="PF20684">
    <property type="entry name" value="Fung_rhodopsin"/>
    <property type="match status" value="1"/>
</dbReference>
<dbReference type="InterPro" id="IPR052337">
    <property type="entry name" value="SAT4-like"/>
</dbReference>
<feature type="region of interest" description="Disordered" evidence="6">
    <location>
        <begin position="275"/>
        <end position="314"/>
    </location>
</feature>
<dbReference type="GeneID" id="98148894"/>
<keyword evidence="4 7" id="KW-0472">Membrane</keyword>
<keyword evidence="8" id="KW-0732">Signal</keyword>
<accession>A0ABR4LE33</accession>
<sequence>MAGLATVFVFLRLWARALTRIGYGPDDWMVVVSLLFVYGTITLSIIGVYRGGTGMQLNFSQPSDEIIMSRADLVSAMDTAFSLWLTFQNFYPDNVYRIFPTATVKISVSVVGPIVFLWWVAVCLVAVFQCRPIQKAWGMSAIEGRCINKGKWYFGAAVPNIVTDIAILTVPIWEIWRLRLPNSRKVGVASIFLLGGFVIIISGIRASCLLELNSEEMIGFTARAACVWWWSNVEISVGCVCACLPTLRPLARFISGRWPGCRQSHNMANNPLNVVNNIGGPPTRRPPPTGSCSAIPSDDRLEEDTSVGDPISAV</sequence>
<keyword evidence="3 7" id="KW-1133">Transmembrane helix</keyword>